<dbReference type="OrthoDB" id="2337420at2759"/>
<feature type="coiled-coil region" evidence="1">
    <location>
        <begin position="91"/>
        <end position="126"/>
    </location>
</feature>
<feature type="coiled-coil region" evidence="1">
    <location>
        <begin position="3"/>
        <end position="58"/>
    </location>
</feature>
<keyword evidence="3" id="KW-1185">Reference proteome</keyword>
<organism evidence="2 3">
    <name type="scientific">Rhizophagus irregularis</name>
    <dbReference type="NCBI Taxonomy" id="588596"/>
    <lineage>
        <taxon>Eukaryota</taxon>
        <taxon>Fungi</taxon>
        <taxon>Fungi incertae sedis</taxon>
        <taxon>Mucoromycota</taxon>
        <taxon>Glomeromycotina</taxon>
        <taxon>Glomeromycetes</taxon>
        <taxon>Glomerales</taxon>
        <taxon>Glomeraceae</taxon>
        <taxon>Rhizophagus</taxon>
    </lineage>
</organism>
<reference evidence="2 3" key="1">
    <citation type="submission" date="2015-10" db="EMBL/GenBank/DDBJ databases">
        <title>Genome analyses suggest a sexual origin of heterokaryosis in a supposedly ancient asexual fungus.</title>
        <authorList>
            <person name="Ropars J."/>
            <person name="Sedzielewska K."/>
            <person name="Noel J."/>
            <person name="Charron P."/>
            <person name="Farinelli L."/>
            <person name="Marton T."/>
            <person name="Kruger M."/>
            <person name="Pelin A."/>
            <person name="Brachmann A."/>
            <person name="Corradi N."/>
        </authorList>
    </citation>
    <scope>NUCLEOTIDE SEQUENCE [LARGE SCALE GENOMIC DNA]</scope>
    <source>
        <strain evidence="2 3">A4</strain>
    </source>
</reference>
<name>A0A2I1FW45_9GLOM</name>
<proteinExistence type="predicted"/>
<dbReference type="VEuPathDB" id="FungiDB:RhiirFUN_002155"/>
<dbReference type="EMBL" id="LLXI01000031">
    <property type="protein sequence ID" value="PKY38543.1"/>
    <property type="molecule type" value="Genomic_DNA"/>
</dbReference>
<dbReference type="VEuPathDB" id="FungiDB:RhiirA1_534939"/>
<accession>A0A2I1FW45</accession>
<dbReference type="Gene3D" id="1.20.1170.10">
    <property type="match status" value="1"/>
</dbReference>
<evidence type="ECO:0000256" key="1">
    <source>
        <dbReference type="SAM" id="Coils"/>
    </source>
</evidence>
<protein>
    <submittedName>
        <fullName evidence="2">Uncharacterized protein</fullName>
    </submittedName>
</protein>
<comment type="caution">
    <text evidence="2">The sequence shown here is derived from an EMBL/GenBank/DDBJ whole genome shotgun (WGS) entry which is preliminary data.</text>
</comment>
<dbReference type="Proteomes" id="UP000234323">
    <property type="component" value="Unassembled WGS sequence"/>
</dbReference>
<gene>
    <name evidence="2" type="ORF">RhiirA4_141326</name>
</gene>
<evidence type="ECO:0000313" key="2">
    <source>
        <dbReference type="EMBL" id="PKY38543.1"/>
    </source>
</evidence>
<sequence>MTQEQLQEELRQAKEQLEKALAEIGTLKADINNLEQKIDEYNEKRKEYETKIEEHALQRESRTSTQFGWSQAVNFVPVFSHAYSYGTSKMNETAEKEQKELREVLSNSINDKYKEVKKLLEKIKDKECLKNN</sequence>
<evidence type="ECO:0000313" key="3">
    <source>
        <dbReference type="Proteomes" id="UP000234323"/>
    </source>
</evidence>
<keyword evidence="1" id="KW-0175">Coiled coil</keyword>
<dbReference type="VEuPathDB" id="FungiDB:FUN_002098"/>
<dbReference type="AlphaFoldDB" id="A0A2I1FW45"/>